<feature type="region of interest" description="Disordered" evidence="1">
    <location>
        <begin position="1182"/>
        <end position="1201"/>
    </location>
</feature>
<organism evidence="2 3">
    <name type="scientific">Pseudomonas monsensis</name>
    <dbReference type="NCBI Taxonomy" id="2745509"/>
    <lineage>
        <taxon>Bacteria</taxon>
        <taxon>Pseudomonadati</taxon>
        <taxon>Pseudomonadota</taxon>
        <taxon>Gammaproteobacteria</taxon>
        <taxon>Pseudomonadales</taxon>
        <taxon>Pseudomonadaceae</taxon>
        <taxon>Pseudomonas</taxon>
    </lineage>
</organism>
<keyword evidence="3" id="KW-1185">Reference proteome</keyword>
<evidence type="ECO:0000313" key="3">
    <source>
        <dbReference type="Proteomes" id="UP001207830"/>
    </source>
</evidence>
<name>A0ABT3YV40_9PSED</name>
<dbReference type="EMBL" id="JANIGP010000008">
    <property type="protein sequence ID" value="MCY0109357.1"/>
    <property type="molecule type" value="Genomic_DNA"/>
</dbReference>
<gene>
    <name evidence="2" type="ORF">NQF78_13610</name>
</gene>
<dbReference type="RefSeq" id="WP_267801839.1">
    <property type="nucleotide sequence ID" value="NZ_JANIGP010000008.1"/>
</dbReference>
<dbReference type="InterPro" id="IPR024079">
    <property type="entry name" value="MetalloPept_cat_dom_sf"/>
</dbReference>
<accession>A0ABT3YV40</accession>
<comment type="caution">
    <text evidence="2">The sequence shown here is derived from an EMBL/GenBank/DDBJ whole genome shotgun (WGS) entry which is preliminary data.</text>
</comment>
<dbReference type="Proteomes" id="UP001207830">
    <property type="component" value="Unassembled WGS sequence"/>
</dbReference>
<evidence type="ECO:0000313" key="2">
    <source>
        <dbReference type="EMBL" id="MCY0109357.1"/>
    </source>
</evidence>
<dbReference type="Gene3D" id="3.40.390.10">
    <property type="entry name" value="Collagenase (Catalytic Domain)"/>
    <property type="match status" value="1"/>
</dbReference>
<evidence type="ECO:0000256" key="1">
    <source>
        <dbReference type="SAM" id="MobiDB-lite"/>
    </source>
</evidence>
<sequence length="1604" mass="178198">MLNPVAALLFPEALKYKGLRAELGKTHGLNDKDFDWLAHVTLVTQALRSQQSPPMLAQSVQIKAGSLPALTLAGVFILSATPDDCGAILYTPYGGIKKYDSLPALQTALRNHLESTDEDDDMFAFLALAQRRQVTAHSRLTLSYETIEGDIFAHQGAAIQAAQQLNAEAMLDELKQLPSLASLLEKILDGRLSPHFPNIEQTLSRVSFYSVVQADGSAPETGKHWHDSMSLSEAVLRLYHRGWPVNRLHEFSNPGHDPASGDQATWEAALKEVAGKLVMWLFREMERYWDGPSADGSPRRVFFAKALTEQARADLMIKRESDILTASQFATLHQMISPASLPGGRPILENVRLWEYEPNYVELAGSLMISHANAFLYTPSMGLQVLQDYNDLKDTVHSKFLAPGHEDELFGLLSLEERKRFIGFGNPHVSGESLAGETFAVLFEAIITKQRKNIEFALQMFSLSDGTVDIHALFDKALDIRSMIHERLLELNTGERWSTRPALPGVQQMSMVLAEKTRERVRTLANREALLAGAFRVQPSAVVTEQRRYLENLQPLLADGWVEGITGEAQLRVLSGSLRADIKAIVDTVFTTEHANRDNRGSLNGFRPDAWSLTLDSASGQTQLPLAHCVMLTERGGLDAAHSGHAVLWTPATGLEVFTDIVDARRVLNQRLKDSVGRLALVENLAPKDRQFHQDYTLGALQLIKGDVSRHSMQSAIEYFLARCDQARQRLHGDSRLASVLTTLKKTVIDTNLLRTLQLGKAIDQQQSLPAWLGMASPQDQQRHLELLEQWRHSVTDHKDYLSDLPDLANYVDRRLKTLLDQRFPGNRLEPKQIRITPNLALAGPARPLSEFALNHINVAQGTGFKVASTTTQALPQGFDQNAVRRLLLSLDISTSYGQQVAKAIAPGSDGAEVRKQRFLRQLPWQLLQHAHGLKLQQRLSAKAFDYLCQVFDMPDGVARATVEGAHALVAPLSLAKTAGVTAVEVPGLYVIGPGNGDQGPLVLYSLYADEVFHEFEEPQGLIAALNKPGALQDLLLRRLPTEQQAVFQRLLQSSVGETSEMVHVGIPVQGNLLARLFTDNLALLQRFLGCQSLPAAQDDWEAAKNLFSKGIHLLSRLLPGKLSYVTFLWQAYKDFKDSAEALQNHHWKQALQAFIGGAVQMLSLSRESLQDAEDVPARVEAPAVEDATSPSAAKAPTWHHMRTTSPLRTELQSFETHTVALTDLKHNRRTGVYEDTTSGHSYATVGGKVYGVEQPGAVWQLVNGATRGPSLRMHGTHLVIAADRHTAHFGKVVSRLYEPYRLERERRAVLNIEAVGMKDIQAQHPRKAQAIQQAVDLARFYAFNSLHNLALLKNNAPSLRLEAFFRDFFGVQQVDTGLLKKIHNAIVPICNALVDPDDDLMNTDRFVVGSNTTYSSIIAFVLNNDQRKRVHFTEHFFNPALDRYNAVMTQPFDVDAHAQAATLIHELAHQFCKAEDIASLESRRPFADLISTVTLLGLSMRHDLQSFQRRALSLATPREELFSHWSRTRNTYVNLDQVPGGKDLSKIILDLTSSPTLDEARTAFLDQGSPDIRIDVILRNADSIAHLICEMGRQLDPPPVITP</sequence>
<protein>
    <submittedName>
        <fullName evidence="2">Uncharacterized protein</fullName>
    </submittedName>
</protein>
<reference evidence="2 3" key="1">
    <citation type="submission" date="2022-07" db="EMBL/GenBank/DDBJ databases">
        <title>Characterization of plant growth promoting rhizobacteria (PGPR) for use as bioinoculants in agriculture.</title>
        <authorList>
            <person name="Hassen A.I."/>
            <person name="Pierneef R."/>
        </authorList>
    </citation>
    <scope>NUCLEOTIDE SEQUENCE [LARGE SCALE GENOMIC DNA]</scope>
    <source>
        <strain evidence="2 3">SARCC-3054</strain>
    </source>
</reference>
<proteinExistence type="predicted"/>